<dbReference type="GO" id="GO:0055078">
    <property type="term" value="P:sodium ion homeostasis"/>
    <property type="evidence" value="ECO:0007669"/>
    <property type="project" value="TreeGrafter"/>
</dbReference>
<keyword evidence="3 5" id="KW-1133">Transmembrane helix</keyword>
<dbReference type="PANTHER" id="PTHR11827:SF7">
    <property type="entry name" value="SOLUTE CARRIER FAMILY 12 PROTEIN B0303.11"/>
    <property type="match status" value="1"/>
</dbReference>
<dbReference type="GO" id="GO:0008511">
    <property type="term" value="F:sodium:potassium:chloride symporter activity"/>
    <property type="evidence" value="ECO:0007669"/>
    <property type="project" value="TreeGrafter"/>
</dbReference>
<evidence type="ECO:0000256" key="5">
    <source>
        <dbReference type="SAM" id="Phobius"/>
    </source>
</evidence>
<comment type="subcellular location">
    <subcellularLocation>
        <location evidence="1">Membrane</location>
        <topology evidence="1">Multi-pass membrane protein</topology>
    </subcellularLocation>
</comment>
<evidence type="ECO:0000256" key="4">
    <source>
        <dbReference type="ARBA" id="ARBA00023136"/>
    </source>
</evidence>
<dbReference type="GO" id="GO:0055075">
    <property type="term" value="P:potassium ion homeostasis"/>
    <property type="evidence" value="ECO:0007669"/>
    <property type="project" value="TreeGrafter"/>
</dbReference>
<dbReference type="Proteomes" id="UP000095282">
    <property type="component" value="Unplaced"/>
</dbReference>
<dbReference type="GO" id="GO:0006884">
    <property type="term" value="P:cell volume homeostasis"/>
    <property type="evidence" value="ECO:0007669"/>
    <property type="project" value="TreeGrafter"/>
</dbReference>
<protein>
    <submittedName>
        <fullName evidence="7">AA_permease domain-containing protein</fullName>
    </submittedName>
</protein>
<dbReference type="PANTHER" id="PTHR11827">
    <property type="entry name" value="SOLUTE CARRIER FAMILY 12, CATION COTRANSPORTERS"/>
    <property type="match status" value="1"/>
</dbReference>
<dbReference type="STRING" id="1561998.A0A1I7UJ52"/>
<proteinExistence type="predicted"/>
<keyword evidence="4 5" id="KW-0472">Membrane</keyword>
<keyword evidence="2 5" id="KW-0812">Transmembrane</keyword>
<dbReference type="eggNOG" id="KOG2083">
    <property type="taxonomic scope" value="Eukaryota"/>
</dbReference>
<dbReference type="WBParaSite" id="Csp11.Scaffold629.g9845.t1">
    <property type="protein sequence ID" value="Csp11.Scaffold629.g9845.t1"/>
    <property type="gene ID" value="Csp11.Scaffold629.g9845"/>
</dbReference>
<dbReference type="GO" id="GO:1990573">
    <property type="term" value="P:potassium ion import across plasma membrane"/>
    <property type="evidence" value="ECO:0007669"/>
    <property type="project" value="TreeGrafter"/>
</dbReference>
<dbReference type="GO" id="GO:0016020">
    <property type="term" value="C:membrane"/>
    <property type="evidence" value="ECO:0007669"/>
    <property type="project" value="UniProtKB-SubCell"/>
</dbReference>
<evidence type="ECO:0000313" key="6">
    <source>
        <dbReference type="Proteomes" id="UP000095282"/>
    </source>
</evidence>
<organism evidence="6 7">
    <name type="scientific">Caenorhabditis tropicalis</name>
    <dbReference type="NCBI Taxonomy" id="1561998"/>
    <lineage>
        <taxon>Eukaryota</taxon>
        <taxon>Metazoa</taxon>
        <taxon>Ecdysozoa</taxon>
        <taxon>Nematoda</taxon>
        <taxon>Chromadorea</taxon>
        <taxon>Rhabditida</taxon>
        <taxon>Rhabditina</taxon>
        <taxon>Rhabditomorpha</taxon>
        <taxon>Rhabditoidea</taxon>
        <taxon>Rhabditidae</taxon>
        <taxon>Peloderinae</taxon>
        <taxon>Caenorhabditis</taxon>
    </lineage>
</organism>
<accession>A0A1I7UJ52</accession>
<feature type="transmembrane region" description="Helical" evidence="5">
    <location>
        <begin position="95"/>
        <end position="115"/>
    </location>
</feature>
<evidence type="ECO:0000256" key="3">
    <source>
        <dbReference type="ARBA" id="ARBA00022989"/>
    </source>
</evidence>
<dbReference type="AlphaFoldDB" id="A0A1I7UJ52"/>
<dbReference type="InterPro" id="IPR004842">
    <property type="entry name" value="SLC12A_fam"/>
</dbReference>
<keyword evidence="6" id="KW-1185">Reference proteome</keyword>
<dbReference type="GO" id="GO:0055064">
    <property type="term" value="P:chloride ion homeostasis"/>
    <property type="evidence" value="ECO:0007669"/>
    <property type="project" value="TreeGrafter"/>
</dbReference>
<evidence type="ECO:0000256" key="2">
    <source>
        <dbReference type="ARBA" id="ARBA00022692"/>
    </source>
</evidence>
<evidence type="ECO:0000313" key="7">
    <source>
        <dbReference type="WBParaSite" id="Csp11.Scaffold629.g9845.t1"/>
    </source>
</evidence>
<sequence>MPSSTSSGSLAPVSTAWMNWKDVFVQCVQPMLAVVLLLRFSSIVDEAGFTTTILLVFFTFLVSLVTGWSACTVVSRKSTEDGFVKTMLAYSNPEFAISFSIIYLLCLLVATSTFLTSAAEAVLHIFSTFSLELLDGATHDLRLVSSG</sequence>
<feature type="transmembrane region" description="Helical" evidence="5">
    <location>
        <begin position="53"/>
        <end position="75"/>
    </location>
</feature>
<name>A0A1I7UJ52_9PELO</name>
<reference evidence="7" key="1">
    <citation type="submission" date="2016-11" db="UniProtKB">
        <authorList>
            <consortium name="WormBaseParasite"/>
        </authorList>
    </citation>
    <scope>IDENTIFICATION</scope>
</reference>
<evidence type="ECO:0000256" key="1">
    <source>
        <dbReference type="ARBA" id="ARBA00004141"/>
    </source>
</evidence>